<dbReference type="Proteomes" id="UP000887013">
    <property type="component" value="Unassembled WGS sequence"/>
</dbReference>
<sequence>MKKKAIFTYLIIRTCAETENSSAHCYVAGLWADPVDHSRRDAGPCFSGTSLDSSPPERRNKFASFAAALKTRTPQLLHVLIPASRTDST</sequence>
<organism evidence="1 2">
    <name type="scientific">Nephila pilipes</name>
    <name type="common">Giant wood spider</name>
    <name type="synonym">Nephila maculata</name>
    <dbReference type="NCBI Taxonomy" id="299642"/>
    <lineage>
        <taxon>Eukaryota</taxon>
        <taxon>Metazoa</taxon>
        <taxon>Ecdysozoa</taxon>
        <taxon>Arthropoda</taxon>
        <taxon>Chelicerata</taxon>
        <taxon>Arachnida</taxon>
        <taxon>Araneae</taxon>
        <taxon>Araneomorphae</taxon>
        <taxon>Entelegynae</taxon>
        <taxon>Araneoidea</taxon>
        <taxon>Nephilidae</taxon>
        <taxon>Nephila</taxon>
    </lineage>
</organism>
<accession>A0A8X6UVW9</accession>
<dbReference type="EMBL" id="BMAW01040681">
    <property type="protein sequence ID" value="GFU60607.1"/>
    <property type="molecule type" value="Genomic_DNA"/>
</dbReference>
<dbReference type="AlphaFoldDB" id="A0A8X6UVW9"/>
<name>A0A8X6UVW9_NEPPI</name>
<reference evidence="1" key="1">
    <citation type="submission" date="2020-08" db="EMBL/GenBank/DDBJ databases">
        <title>Multicomponent nature underlies the extraordinary mechanical properties of spider dragline silk.</title>
        <authorList>
            <person name="Kono N."/>
            <person name="Nakamura H."/>
            <person name="Mori M."/>
            <person name="Yoshida Y."/>
            <person name="Ohtoshi R."/>
            <person name="Malay A.D."/>
            <person name="Moran D.A.P."/>
            <person name="Tomita M."/>
            <person name="Numata K."/>
            <person name="Arakawa K."/>
        </authorList>
    </citation>
    <scope>NUCLEOTIDE SEQUENCE</scope>
</reference>
<keyword evidence="2" id="KW-1185">Reference proteome</keyword>
<gene>
    <name evidence="1" type="primary">AVEN_94676_1</name>
    <name evidence="1" type="ORF">NPIL_657251</name>
</gene>
<proteinExistence type="predicted"/>
<protein>
    <submittedName>
        <fullName evidence="1">Uncharacterized protein</fullName>
    </submittedName>
</protein>
<comment type="caution">
    <text evidence="1">The sequence shown here is derived from an EMBL/GenBank/DDBJ whole genome shotgun (WGS) entry which is preliminary data.</text>
</comment>
<dbReference type="OrthoDB" id="10447965at2759"/>
<evidence type="ECO:0000313" key="1">
    <source>
        <dbReference type="EMBL" id="GFU60607.1"/>
    </source>
</evidence>
<evidence type="ECO:0000313" key="2">
    <source>
        <dbReference type="Proteomes" id="UP000887013"/>
    </source>
</evidence>